<evidence type="ECO:0000256" key="1">
    <source>
        <dbReference type="ARBA" id="ARBA00012513"/>
    </source>
</evidence>
<dbReference type="SMART" id="SM00382">
    <property type="entry name" value="AAA"/>
    <property type="match status" value="2"/>
</dbReference>
<evidence type="ECO:0000259" key="7">
    <source>
        <dbReference type="PROSITE" id="PS51146"/>
    </source>
</evidence>
<evidence type="ECO:0000256" key="4">
    <source>
        <dbReference type="ARBA" id="ARBA00022737"/>
    </source>
</evidence>
<dbReference type="PRINTS" id="PR01874">
    <property type="entry name" value="DNAREPAIRADA"/>
</dbReference>
<keyword evidence="9" id="KW-1185">Reference proteome</keyword>
<evidence type="ECO:0000256" key="2">
    <source>
        <dbReference type="ARBA" id="ARBA00022553"/>
    </source>
</evidence>
<dbReference type="InterPro" id="IPR010624">
    <property type="entry name" value="KaiC_dom"/>
</dbReference>
<dbReference type="OrthoDB" id="9783783at2"/>
<protein>
    <recommendedName>
        <fullName evidence="1">non-specific serine/threonine protein kinase</fullName>
        <ecNumber evidence="1">2.7.11.1</ecNumber>
    </recommendedName>
</protein>
<evidence type="ECO:0000256" key="6">
    <source>
        <dbReference type="ARBA" id="ARBA00022801"/>
    </source>
</evidence>
<keyword evidence="5" id="KW-0418">Kinase</keyword>
<dbReference type="Pfam" id="PF06745">
    <property type="entry name" value="ATPase"/>
    <property type="match status" value="2"/>
</dbReference>
<dbReference type="PROSITE" id="PS51146">
    <property type="entry name" value="KAIC"/>
    <property type="match status" value="2"/>
</dbReference>
<evidence type="ECO:0000256" key="5">
    <source>
        <dbReference type="ARBA" id="ARBA00022777"/>
    </source>
</evidence>
<dbReference type="EMBL" id="SLZQ01000007">
    <property type="protein sequence ID" value="TCS36363.1"/>
    <property type="molecule type" value="Genomic_DNA"/>
</dbReference>
<dbReference type="RefSeq" id="WP_132259183.1">
    <property type="nucleotide sequence ID" value="NZ_SLZQ01000007.1"/>
</dbReference>
<keyword evidence="3" id="KW-0808">Transferase</keyword>
<name>A0A4R3HV30_PAULE</name>
<organism evidence="8 9">
    <name type="scientific">Paucimonas lemoignei</name>
    <name type="common">Pseudomonas lemoignei</name>
    <dbReference type="NCBI Taxonomy" id="29443"/>
    <lineage>
        <taxon>Bacteria</taxon>
        <taxon>Pseudomonadati</taxon>
        <taxon>Pseudomonadota</taxon>
        <taxon>Betaproteobacteria</taxon>
        <taxon>Burkholderiales</taxon>
        <taxon>Burkholderiaceae</taxon>
        <taxon>Paucimonas</taxon>
    </lineage>
</organism>
<feature type="domain" description="KaiC" evidence="7">
    <location>
        <begin position="5"/>
        <end position="242"/>
    </location>
</feature>
<evidence type="ECO:0000256" key="3">
    <source>
        <dbReference type="ARBA" id="ARBA00022679"/>
    </source>
</evidence>
<dbReference type="PANTHER" id="PTHR42926">
    <property type="match status" value="1"/>
</dbReference>
<dbReference type="EC" id="2.7.11.1" evidence="1"/>
<dbReference type="Proteomes" id="UP000295382">
    <property type="component" value="Unassembled WGS sequence"/>
</dbReference>
<dbReference type="InterPro" id="IPR027417">
    <property type="entry name" value="P-loop_NTPase"/>
</dbReference>
<dbReference type="InterPro" id="IPR014774">
    <property type="entry name" value="KaiC-like_dom"/>
</dbReference>
<dbReference type="AlphaFoldDB" id="A0A4R3HV30"/>
<accession>A0A4R3HV30</accession>
<reference evidence="8 9" key="1">
    <citation type="submission" date="2019-03" db="EMBL/GenBank/DDBJ databases">
        <title>Genomic Encyclopedia of Type Strains, Phase IV (KMG-IV): sequencing the most valuable type-strain genomes for metagenomic binning, comparative biology and taxonomic classification.</title>
        <authorList>
            <person name="Goeker M."/>
        </authorList>
    </citation>
    <scope>NUCLEOTIDE SEQUENCE [LARGE SCALE GENOMIC DNA]</scope>
    <source>
        <strain evidence="8 9">DSM 7445</strain>
    </source>
</reference>
<dbReference type="SUPFAM" id="SSF52540">
    <property type="entry name" value="P-loop containing nucleoside triphosphate hydrolases"/>
    <property type="match status" value="2"/>
</dbReference>
<evidence type="ECO:0000313" key="9">
    <source>
        <dbReference type="Proteomes" id="UP000295382"/>
    </source>
</evidence>
<dbReference type="GO" id="GO:0016787">
    <property type="term" value="F:hydrolase activity"/>
    <property type="evidence" value="ECO:0007669"/>
    <property type="project" value="UniProtKB-KW"/>
</dbReference>
<dbReference type="InterPro" id="IPR051347">
    <property type="entry name" value="Circadian_clock_KaiC-rel"/>
</dbReference>
<dbReference type="InterPro" id="IPR003593">
    <property type="entry name" value="AAA+_ATPase"/>
</dbReference>
<keyword evidence="4" id="KW-0677">Repeat</keyword>
<gene>
    <name evidence="8" type="ORF">EDC30_107180</name>
</gene>
<sequence>MEEIQKLKTGIPELDVVLRGGLPLNRLHLIEGKPGTGKTTIALRFLIEGAKQDDKCLYIALSETERELRATAASHNWRLDGIDICEIVPVEANLDDQQSVLFPSEVELGKTIRLITDCIEKHNPARIVIDSVSEIRLLAEDPMAYRRQIIALKLFLLQRHATVLMLDDLTAEPRGFDLESTVHGVILLEQRERAFGSVRRSMRVIKMRGADFQSGWHDFAIIKEEILVFPSLIADEHHKKFNQEPISSNVPELDELLGGGLGRGNSVLVLGPSGVGKSSLALQYANAVAKRNERTAYFSFDESSETLLERASGLSMSISDAIKRDFVYWERINPSRISPGEFIWKVRRQVEDNGVTIVVIDSLNSYLETMHEEQALMLQMHELLSYLSNMGVLALIIVGQSGVLEDVRDPMDVSFITDTVILLRFYEADGEVHKAISVVKKRPGRHESTIREFMLADTGVRVGPRLRDFEGVLSGTPRFIGTAARDNNSE</sequence>
<dbReference type="GO" id="GO:0004674">
    <property type="term" value="F:protein serine/threonine kinase activity"/>
    <property type="evidence" value="ECO:0007669"/>
    <property type="project" value="UniProtKB-EC"/>
</dbReference>
<dbReference type="PANTHER" id="PTHR42926:SF1">
    <property type="entry name" value="CIRCADIAN CLOCK OSCILLATOR PROTEIN KAIC 1"/>
    <property type="match status" value="1"/>
</dbReference>
<feature type="domain" description="KaiC" evidence="7">
    <location>
        <begin position="244"/>
        <end position="476"/>
    </location>
</feature>
<proteinExistence type="predicted"/>
<dbReference type="Gene3D" id="3.40.50.300">
    <property type="entry name" value="P-loop containing nucleotide triphosphate hydrolases"/>
    <property type="match status" value="2"/>
</dbReference>
<dbReference type="GO" id="GO:0005524">
    <property type="term" value="F:ATP binding"/>
    <property type="evidence" value="ECO:0007669"/>
    <property type="project" value="InterPro"/>
</dbReference>
<dbReference type="PIRSF" id="PIRSF039117">
    <property type="entry name" value="KaiC"/>
    <property type="match status" value="1"/>
</dbReference>
<evidence type="ECO:0000313" key="8">
    <source>
        <dbReference type="EMBL" id="TCS36363.1"/>
    </source>
</evidence>
<keyword evidence="2" id="KW-0597">Phosphoprotein</keyword>
<comment type="caution">
    <text evidence="8">The sequence shown here is derived from an EMBL/GenBank/DDBJ whole genome shotgun (WGS) entry which is preliminary data.</text>
</comment>
<dbReference type="InterPro" id="IPR030665">
    <property type="entry name" value="KaiC"/>
</dbReference>
<dbReference type="CDD" id="cd19488">
    <property type="entry name" value="KaiC-like_N"/>
    <property type="match status" value="1"/>
</dbReference>
<keyword evidence="6" id="KW-0378">Hydrolase</keyword>